<keyword evidence="1" id="KW-0808">Transferase</keyword>
<keyword evidence="2" id="KW-1185">Reference proteome</keyword>
<name>A0A2I8VGQ5_9EURY</name>
<dbReference type="InterPro" id="IPR027417">
    <property type="entry name" value="P-loop_NTPase"/>
</dbReference>
<accession>A0A2I8VGQ5</accession>
<dbReference type="KEGG" id="srub:C2R22_05050"/>
<dbReference type="Gene3D" id="3.40.50.300">
    <property type="entry name" value="P-loop containing nucleotide triphosphate hydrolases"/>
    <property type="match status" value="1"/>
</dbReference>
<dbReference type="EMBL" id="CP026309">
    <property type="protein sequence ID" value="AUV81105.1"/>
    <property type="molecule type" value="Genomic_DNA"/>
</dbReference>
<evidence type="ECO:0000313" key="1">
    <source>
        <dbReference type="EMBL" id="AUV81105.1"/>
    </source>
</evidence>
<dbReference type="AlphaFoldDB" id="A0A2I8VGQ5"/>
<keyword evidence="1" id="KW-0723">Serine/threonine-protein kinase</keyword>
<sequence>MVVDESAMSKYISSHASRGQRETAVGPRAEPTTGAHWYVAFGLSVRSDVELPEFLPGEPSDGPADVTIRRGSVSHPGPTGDDHRGLAVASREEFYLSLEVGDVVVRNGSEVVFDRAPDVDDELVRWYLVGSVFNHLLYQRGFLVLHASTVQVGDGAVCFLGESTAGKSTTALALLGAGYRVLADDVAAITFDGDKPLVQPGFPALKLDAATVSGLSVPLEPLPAQSPTLDRHFYRVPGESMEPLPISRLYSLATGSRIELEPLQSGEALMMLIRDTYTDLEIEGVDSAGANLERCGRLAQSVPVKTLRRRRCRSDLPAVVDAVLDDVAVD</sequence>
<reference evidence="1 2" key="1">
    <citation type="submission" date="2018-01" db="EMBL/GenBank/DDBJ databases">
        <title>Complete genome sequence of Salinigranum rubrum GX10T, an extremely halophilic archaeon isolated from a marine solar saltern.</title>
        <authorList>
            <person name="Han S."/>
        </authorList>
    </citation>
    <scope>NUCLEOTIDE SEQUENCE [LARGE SCALE GENOMIC DNA]</scope>
    <source>
        <strain evidence="1 2">GX10</strain>
    </source>
</reference>
<evidence type="ECO:0000313" key="2">
    <source>
        <dbReference type="Proteomes" id="UP000236584"/>
    </source>
</evidence>
<dbReference type="Proteomes" id="UP000236584">
    <property type="component" value="Chromosome"/>
</dbReference>
<keyword evidence="1" id="KW-0418">Kinase</keyword>
<organism evidence="1 2">
    <name type="scientific">Salinigranum rubrum</name>
    <dbReference type="NCBI Taxonomy" id="755307"/>
    <lineage>
        <taxon>Archaea</taxon>
        <taxon>Methanobacteriati</taxon>
        <taxon>Methanobacteriota</taxon>
        <taxon>Stenosarchaea group</taxon>
        <taxon>Halobacteria</taxon>
        <taxon>Halobacteriales</taxon>
        <taxon>Haloferacaceae</taxon>
        <taxon>Salinigranum</taxon>
    </lineage>
</organism>
<protein>
    <submittedName>
        <fullName evidence="1">Serine/threonine protein kinase</fullName>
    </submittedName>
</protein>
<gene>
    <name evidence="1" type="ORF">C2R22_05050</name>
</gene>
<proteinExistence type="predicted"/>
<dbReference type="GO" id="GO:0004674">
    <property type="term" value="F:protein serine/threonine kinase activity"/>
    <property type="evidence" value="ECO:0007669"/>
    <property type="project" value="UniProtKB-KW"/>
</dbReference>
<dbReference type="SUPFAM" id="SSF53795">
    <property type="entry name" value="PEP carboxykinase-like"/>
    <property type="match status" value="1"/>
</dbReference>